<evidence type="ECO:0000256" key="9">
    <source>
        <dbReference type="ARBA" id="ARBA00023006"/>
    </source>
</evidence>
<evidence type="ECO:0000256" key="2">
    <source>
        <dbReference type="ARBA" id="ARBA00004358"/>
    </source>
</evidence>
<comment type="similarity">
    <text evidence="4">Belongs to the ATG27 family.</text>
</comment>
<evidence type="ECO:0000256" key="14">
    <source>
        <dbReference type="ARBA" id="ARBA00023329"/>
    </source>
</evidence>
<dbReference type="InterPro" id="IPR018939">
    <property type="entry name" value="Autophagy-rel_prot_27"/>
</dbReference>
<gene>
    <name evidence="17" type="ORF">MERGE_000390</name>
</gene>
<dbReference type="Proteomes" id="UP000663699">
    <property type="component" value="Chromosome 1"/>
</dbReference>
<evidence type="ECO:0000256" key="13">
    <source>
        <dbReference type="ARBA" id="ARBA00023157"/>
    </source>
</evidence>
<keyword evidence="18" id="KW-1185">Reference proteome</keyword>
<keyword evidence="8 15" id="KW-1133">Transmembrane helix</keyword>
<evidence type="ECO:0000313" key="17">
    <source>
        <dbReference type="EMBL" id="QSL64235.1"/>
    </source>
</evidence>
<feature type="transmembrane region" description="Helical" evidence="15">
    <location>
        <begin position="153"/>
        <end position="178"/>
    </location>
</feature>
<evidence type="ECO:0000256" key="3">
    <source>
        <dbReference type="ARBA" id="ARBA00004614"/>
    </source>
</evidence>
<evidence type="ECO:0000256" key="11">
    <source>
        <dbReference type="ARBA" id="ARBA00023128"/>
    </source>
</evidence>
<sequence>MIIRITMGRKMRDGKGIGVLILEAEQVNMTWTLSLCRGMNSGIVEGGGYCGKGSRICGVKKVISGEDERIEEVKELYFDLDNKYLTDSGFEVIFHNSRVRKSNLSSIIHFICDKNEYNPRLIAYKYSMLWLEWKTNSACKDIKSDQGKNETSVLSFFTWLVIIFFLIILSFAFFHLYFNYRYYGSFEIDLFSYMEMIKNMKYYLKDFASNAILKIKSFANSSREGYTPI</sequence>
<keyword evidence="10" id="KW-0333">Golgi apparatus</keyword>
<evidence type="ECO:0000256" key="4">
    <source>
        <dbReference type="ARBA" id="ARBA00005363"/>
    </source>
</evidence>
<evidence type="ECO:0000256" key="15">
    <source>
        <dbReference type="SAM" id="Phobius"/>
    </source>
</evidence>
<keyword evidence="13" id="KW-1015">Disulfide bond</keyword>
<reference evidence="17" key="1">
    <citation type="submission" date="2020-06" db="EMBL/GenBank/DDBJ databases">
        <title>Genomes of multiple members of Pneumocystis genus reveal paths to human pathogen Pneumocystis jirovecii.</title>
        <authorList>
            <person name="Cisse O.H."/>
            <person name="Ma L."/>
            <person name="Dekker J."/>
            <person name="Khil P."/>
            <person name="Jo J."/>
            <person name="Brenchley J."/>
            <person name="Blair R."/>
            <person name="Pahar B."/>
            <person name="Chabe M."/>
            <person name="Van Rompay K.A."/>
            <person name="Keesler R."/>
            <person name="Sukura A."/>
            <person name="Hirsch V."/>
            <person name="Kutty G."/>
            <person name="Liu Y."/>
            <person name="Peng L."/>
            <person name="Chen J."/>
            <person name="Song J."/>
            <person name="Weissenbacher-Lang C."/>
            <person name="Xu J."/>
            <person name="Upham N.S."/>
            <person name="Stajich J.E."/>
            <person name="Cuomo C.A."/>
            <person name="Cushion M.T."/>
            <person name="Kovacs J.A."/>
        </authorList>
    </citation>
    <scope>NUCLEOTIDE SEQUENCE</scope>
    <source>
        <strain evidence="17">2A</strain>
    </source>
</reference>
<keyword evidence="7" id="KW-0732">Signal</keyword>
<dbReference type="AlphaFoldDB" id="A0A899FVB9"/>
<dbReference type="GO" id="GO:0006914">
    <property type="term" value="P:autophagy"/>
    <property type="evidence" value="ECO:0007669"/>
    <property type="project" value="UniProtKB-KW"/>
</dbReference>
<evidence type="ECO:0000256" key="6">
    <source>
        <dbReference type="ARBA" id="ARBA00022692"/>
    </source>
</evidence>
<dbReference type="Pfam" id="PF09451">
    <property type="entry name" value="ATG27"/>
    <property type="match status" value="1"/>
</dbReference>
<dbReference type="InterPro" id="IPR044865">
    <property type="entry name" value="MRH_dom"/>
</dbReference>
<evidence type="ECO:0000256" key="10">
    <source>
        <dbReference type="ARBA" id="ARBA00023034"/>
    </source>
</evidence>
<dbReference type="EMBL" id="CP054532">
    <property type="protein sequence ID" value="QSL64235.1"/>
    <property type="molecule type" value="Genomic_DNA"/>
</dbReference>
<proteinExistence type="inferred from homology"/>
<evidence type="ECO:0000256" key="12">
    <source>
        <dbReference type="ARBA" id="ARBA00023136"/>
    </source>
</evidence>
<dbReference type="GO" id="GO:0030659">
    <property type="term" value="C:cytoplasmic vesicle membrane"/>
    <property type="evidence" value="ECO:0007669"/>
    <property type="project" value="UniProtKB-SubCell"/>
</dbReference>
<accession>A0A899FVB9</accession>
<evidence type="ECO:0000256" key="8">
    <source>
        <dbReference type="ARBA" id="ARBA00022989"/>
    </source>
</evidence>
<keyword evidence="6 15" id="KW-0812">Transmembrane</keyword>
<dbReference type="InterPro" id="IPR009011">
    <property type="entry name" value="Man6P_isomerase_rcpt-bd_dom_sf"/>
</dbReference>
<dbReference type="Gene3D" id="2.70.130.10">
    <property type="entry name" value="Mannose-6-phosphate receptor binding domain"/>
    <property type="match status" value="1"/>
</dbReference>
<feature type="domain" description="MRH" evidence="16">
    <location>
        <begin position="1"/>
        <end position="141"/>
    </location>
</feature>
<evidence type="ECO:0000313" key="18">
    <source>
        <dbReference type="Proteomes" id="UP000663699"/>
    </source>
</evidence>
<evidence type="ECO:0000259" key="16">
    <source>
        <dbReference type="PROSITE" id="PS51914"/>
    </source>
</evidence>
<evidence type="ECO:0000256" key="5">
    <source>
        <dbReference type="ARBA" id="ARBA00013776"/>
    </source>
</evidence>
<name>A0A899FVB9_9ASCO</name>
<keyword evidence="9" id="KW-0072">Autophagy</keyword>
<comment type="subcellular location">
    <subcellularLocation>
        <location evidence="2">Cytoplasmic vesicle membrane</location>
        <topology evidence="2">Single-pass type I membrane protein</topology>
    </subcellularLocation>
    <subcellularLocation>
        <location evidence="3">Golgi apparatus membrane</location>
        <topology evidence="3">Single-pass type I membrane protein</topology>
    </subcellularLocation>
    <subcellularLocation>
        <location evidence="1">Mitochondrion membrane</location>
        <topology evidence="1">Single-pass membrane protein</topology>
    </subcellularLocation>
</comment>
<dbReference type="PROSITE" id="PS51914">
    <property type="entry name" value="MRH"/>
    <property type="match status" value="1"/>
</dbReference>
<keyword evidence="12 15" id="KW-0472">Membrane</keyword>
<keyword evidence="14" id="KW-0968">Cytoplasmic vesicle</keyword>
<evidence type="ECO:0000256" key="1">
    <source>
        <dbReference type="ARBA" id="ARBA00004304"/>
    </source>
</evidence>
<dbReference type="OrthoDB" id="29460at2759"/>
<dbReference type="SUPFAM" id="SSF50911">
    <property type="entry name" value="Mannose 6-phosphate receptor domain"/>
    <property type="match status" value="1"/>
</dbReference>
<dbReference type="GO" id="GO:0000139">
    <property type="term" value="C:Golgi membrane"/>
    <property type="evidence" value="ECO:0007669"/>
    <property type="project" value="UniProtKB-SubCell"/>
</dbReference>
<organism evidence="17 18">
    <name type="scientific">Pneumocystis wakefieldiae</name>
    <dbReference type="NCBI Taxonomy" id="38082"/>
    <lineage>
        <taxon>Eukaryota</taxon>
        <taxon>Fungi</taxon>
        <taxon>Dikarya</taxon>
        <taxon>Ascomycota</taxon>
        <taxon>Taphrinomycotina</taxon>
        <taxon>Pneumocystomycetes</taxon>
        <taxon>Pneumocystaceae</taxon>
        <taxon>Pneumocystis</taxon>
    </lineage>
</organism>
<evidence type="ECO:0000256" key="7">
    <source>
        <dbReference type="ARBA" id="ARBA00022729"/>
    </source>
</evidence>
<dbReference type="GO" id="GO:0031966">
    <property type="term" value="C:mitochondrial membrane"/>
    <property type="evidence" value="ECO:0007669"/>
    <property type="project" value="UniProtKB-SubCell"/>
</dbReference>
<keyword evidence="11" id="KW-0496">Mitochondrion</keyword>
<protein>
    <recommendedName>
        <fullName evidence="5">Autophagy-related protein 27</fullName>
    </recommendedName>
</protein>